<feature type="domain" description="Zn(2)-C6 fungal-type" evidence="6">
    <location>
        <begin position="42"/>
        <end position="71"/>
    </location>
</feature>
<accession>A0AAE0IYQ0</accession>
<keyword evidence="1" id="KW-0479">Metal-binding</keyword>
<feature type="compositionally biased region" description="Low complexity" evidence="5">
    <location>
        <begin position="135"/>
        <end position="153"/>
    </location>
</feature>
<evidence type="ECO:0000256" key="2">
    <source>
        <dbReference type="ARBA" id="ARBA00023015"/>
    </source>
</evidence>
<evidence type="ECO:0000256" key="3">
    <source>
        <dbReference type="ARBA" id="ARBA00023163"/>
    </source>
</evidence>
<dbReference type="Gene3D" id="4.10.240.10">
    <property type="entry name" value="Zn(2)-C6 fungal-type DNA-binding domain"/>
    <property type="match status" value="1"/>
</dbReference>
<reference evidence="7" key="1">
    <citation type="journal article" date="2023" name="Mol. Phylogenet. Evol.">
        <title>Genome-scale phylogeny and comparative genomics of the fungal order Sordariales.</title>
        <authorList>
            <person name="Hensen N."/>
            <person name="Bonometti L."/>
            <person name="Westerberg I."/>
            <person name="Brannstrom I.O."/>
            <person name="Guillou S."/>
            <person name="Cros-Aarteil S."/>
            <person name="Calhoun S."/>
            <person name="Haridas S."/>
            <person name="Kuo A."/>
            <person name="Mondo S."/>
            <person name="Pangilinan J."/>
            <person name="Riley R."/>
            <person name="LaButti K."/>
            <person name="Andreopoulos B."/>
            <person name="Lipzen A."/>
            <person name="Chen C."/>
            <person name="Yan M."/>
            <person name="Daum C."/>
            <person name="Ng V."/>
            <person name="Clum A."/>
            <person name="Steindorff A."/>
            <person name="Ohm R.A."/>
            <person name="Martin F."/>
            <person name="Silar P."/>
            <person name="Natvig D.O."/>
            <person name="Lalanne C."/>
            <person name="Gautier V."/>
            <person name="Ament-Velasquez S.L."/>
            <person name="Kruys A."/>
            <person name="Hutchinson M.I."/>
            <person name="Powell A.J."/>
            <person name="Barry K."/>
            <person name="Miller A.N."/>
            <person name="Grigoriev I.V."/>
            <person name="Debuchy R."/>
            <person name="Gladieux P."/>
            <person name="Hiltunen Thoren M."/>
            <person name="Johannesson H."/>
        </authorList>
    </citation>
    <scope>NUCLEOTIDE SEQUENCE</scope>
    <source>
        <strain evidence="7">SMH4131-1</strain>
    </source>
</reference>
<dbReference type="InterPro" id="IPR007219">
    <property type="entry name" value="XnlR_reg_dom"/>
</dbReference>
<dbReference type="GO" id="GO:0006351">
    <property type="term" value="P:DNA-templated transcription"/>
    <property type="evidence" value="ECO:0007669"/>
    <property type="project" value="InterPro"/>
</dbReference>
<dbReference type="GO" id="GO:0000981">
    <property type="term" value="F:DNA-binding transcription factor activity, RNA polymerase II-specific"/>
    <property type="evidence" value="ECO:0007669"/>
    <property type="project" value="InterPro"/>
</dbReference>
<dbReference type="Proteomes" id="UP001286456">
    <property type="component" value="Unassembled WGS sequence"/>
</dbReference>
<dbReference type="Pfam" id="PF00172">
    <property type="entry name" value="Zn_clus"/>
    <property type="match status" value="1"/>
</dbReference>
<protein>
    <recommendedName>
        <fullName evidence="6">Zn(2)-C6 fungal-type domain-containing protein</fullName>
    </recommendedName>
</protein>
<evidence type="ECO:0000256" key="5">
    <source>
        <dbReference type="SAM" id="MobiDB-lite"/>
    </source>
</evidence>
<dbReference type="InterPro" id="IPR051127">
    <property type="entry name" value="Fungal_SecMet_Regulators"/>
</dbReference>
<proteinExistence type="predicted"/>
<dbReference type="SUPFAM" id="SSF57701">
    <property type="entry name" value="Zn2/Cys6 DNA-binding domain"/>
    <property type="match status" value="1"/>
</dbReference>
<gene>
    <name evidence="7" type="ORF">B0T19DRAFT_416869</name>
</gene>
<name>A0AAE0IYQ0_9PEZI</name>
<dbReference type="PROSITE" id="PS50048">
    <property type="entry name" value="ZN2_CY6_FUNGAL_2"/>
    <property type="match status" value="1"/>
</dbReference>
<dbReference type="PANTHER" id="PTHR47424:SF6">
    <property type="entry name" value="PROLINE UTILIZATION TRANS-ACTIVATOR"/>
    <property type="match status" value="1"/>
</dbReference>
<organism evidence="7 8">
    <name type="scientific">Cercophora scortea</name>
    <dbReference type="NCBI Taxonomy" id="314031"/>
    <lineage>
        <taxon>Eukaryota</taxon>
        <taxon>Fungi</taxon>
        <taxon>Dikarya</taxon>
        <taxon>Ascomycota</taxon>
        <taxon>Pezizomycotina</taxon>
        <taxon>Sordariomycetes</taxon>
        <taxon>Sordariomycetidae</taxon>
        <taxon>Sordariales</taxon>
        <taxon>Lasiosphaeriaceae</taxon>
        <taxon>Cercophora</taxon>
    </lineage>
</organism>
<dbReference type="Pfam" id="PF04082">
    <property type="entry name" value="Fungal_trans"/>
    <property type="match status" value="1"/>
</dbReference>
<dbReference type="EMBL" id="JAUEPO010000002">
    <property type="protein sequence ID" value="KAK3332976.1"/>
    <property type="molecule type" value="Genomic_DNA"/>
</dbReference>
<sequence length="785" mass="85865">MPRSSKKVVKPSKTSLPATARLPVNPRRKKVAPDQRKRVATACNSCNLKRIKCSGEQPCAQCIGFKRQCLYPGPVEKVSIARGKLKALVDLNRALEALLRQNQIPLPPGAAESNNAHEGLLSPDPEAAAPQSPVSAGGSQSGAGTSTSTAECGSQRDDGSALGLQVGLSLSLTHGARLNANSAAGSTSSTRPRQRQVGKMLADKDGMSRYLGPTSGATYLDGIKEFMKMVEPVVFHVDNQRGAASGYDYAGNSFLESVGQYQTFDSRPLLLHAHSAADADPRKVPSPADTARMLRDLRDFIQDGSGAYPCGGIFFWPLGDVDDVNAALHSLSLSMERQVGRMTPGQSERDLALYHAAFAFASLLRTDNVNGGTDGHLGESFFARARALLGNPLEIASYTSTDVSVYALMALYLIENNRRDTAYLAVSHAMHVSMSLGIHEGWSDEAGRRSFWTVYILDRWLSCLMGRPPAIQDDAIVLPEPQEVPGLPSPAGLQAHIDLAKISNYIVYNGYRPRNEDQEGKDAGPQNTLEILENWESQLPDLLRIPLDVYGLPITDTITDRACCSLHMSYNQLTILTVRPAFLTAVKKVVAAYWLAKDWTITEHSMLEPIRKCSDAARRNLRLGSWLRTRRGENDDGDDDNMAQTYKLMLPDLHHIFNAAIILLLHQIAFLNLRTHDNVDINFAIDTFASEAATGNDYAKDCVKVLRDLQALVRVLRDLIFNRPEERVLLSPVVGLVDAGGDQVMGGVEAKGDTPAPPSLPAELAQQFNVWFNDDAMQLYDRYYP</sequence>
<dbReference type="SMART" id="SM00066">
    <property type="entry name" value="GAL4"/>
    <property type="match status" value="1"/>
</dbReference>
<dbReference type="CDD" id="cd12148">
    <property type="entry name" value="fungal_TF_MHR"/>
    <property type="match status" value="1"/>
</dbReference>
<dbReference type="AlphaFoldDB" id="A0AAE0IYQ0"/>
<evidence type="ECO:0000259" key="6">
    <source>
        <dbReference type="PROSITE" id="PS50048"/>
    </source>
</evidence>
<keyword evidence="4" id="KW-0539">Nucleus</keyword>
<keyword evidence="8" id="KW-1185">Reference proteome</keyword>
<dbReference type="PANTHER" id="PTHR47424">
    <property type="entry name" value="REGULATORY PROTEIN GAL4"/>
    <property type="match status" value="1"/>
</dbReference>
<evidence type="ECO:0000256" key="4">
    <source>
        <dbReference type="ARBA" id="ARBA00023242"/>
    </source>
</evidence>
<dbReference type="InterPro" id="IPR036864">
    <property type="entry name" value="Zn2-C6_fun-type_DNA-bd_sf"/>
</dbReference>
<reference evidence="7" key="2">
    <citation type="submission" date="2023-06" db="EMBL/GenBank/DDBJ databases">
        <authorList>
            <consortium name="Lawrence Berkeley National Laboratory"/>
            <person name="Haridas S."/>
            <person name="Hensen N."/>
            <person name="Bonometti L."/>
            <person name="Westerberg I."/>
            <person name="Brannstrom I.O."/>
            <person name="Guillou S."/>
            <person name="Cros-Aarteil S."/>
            <person name="Calhoun S."/>
            <person name="Kuo A."/>
            <person name="Mondo S."/>
            <person name="Pangilinan J."/>
            <person name="Riley R."/>
            <person name="Labutti K."/>
            <person name="Andreopoulos B."/>
            <person name="Lipzen A."/>
            <person name="Chen C."/>
            <person name="Yanf M."/>
            <person name="Daum C."/>
            <person name="Ng V."/>
            <person name="Clum A."/>
            <person name="Steindorff A."/>
            <person name="Ohm R."/>
            <person name="Martin F."/>
            <person name="Silar P."/>
            <person name="Natvig D."/>
            <person name="Lalanne C."/>
            <person name="Gautier V."/>
            <person name="Ament-Velasquez S.L."/>
            <person name="Kruys A."/>
            <person name="Hutchinson M.I."/>
            <person name="Powell A.J."/>
            <person name="Barry K."/>
            <person name="Miller A.N."/>
            <person name="Grigoriev I.V."/>
            <person name="Debuchy R."/>
            <person name="Gladieux P."/>
            <person name="Thoren M.H."/>
            <person name="Johannesson H."/>
        </authorList>
    </citation>
    <scope>NUCLEOTIDE SEQUENCE</scope>
    <source>
        <strain evidence="7">SMH4131-1</strain>
    </source>
</reference>
<dbReference type="CDD" id="cd00067">
    <property type="entry name" value="GAL4"/>
    <property type="match status" value="1"/>
</dbReference>
<feature type="region of interest" description="Disordered" evidence="5">
    <location>
        <begin position="1"/>
        <end position="22"/>
    </location>
</feature>
<feature type="region of interest" description="Disordered" evidence="5">
    <location>
        <begin position="105"/>
        <end position="158"/>
    </location>
</feature>
<evidence type="ECO:0000313" key="8">
    <source>
        <dbReference type="Proteomes" id="UP001286456"/>
    </source>
</evidence>
<dbReference type="GO" id="GO:0008270">
    <property type="term" value="F:zinc ion binding"/>
    <property type="evidence" value="ECO:0007669"/>
    <property type="project" value="InterPro"/>
</dbReference>
<evidence type="ECO:0000313" key="7">
    <source>
        <dbReference type="EMBL" id="KAK3332976.1"/>
    </source>
</evidence>
<keyword evidence="2" id="KW-0805">Transcription regulation</keyword>
<dbReference type="InterPro" id="IPR001138">
    <property type="entry name" value="Zn2Cys6_DnaBD"/>
</dbReference>
<keyword evidence="3" id="KW-0804">Transcription</keyword>
<comment type="caution">
    <text evidence="7">The sequence shown here is derived from an EMBL/GenBank/DDBJ whole genome shotgun (WGS) entry which is preliminary data.</text>
</comment>
<dbReference type="SMART" id="SM00906">
    <property type="entry name" value="Fungal_trans"/>
    <property type="match status" value="1"/>
</dbReference>
<evidence type="ECO:0000256" key="1">
    <source>
        <dbReference type="ARBA" id="ARBA00022723"/>
    </source>
</evidence>
<feature type="compositionally biased region" description="Basic residues" evidence="5">
    <location>
        <begin position="1"/>
        <end position="10"/>
    </location>
</feature>
<dbReference type="GO" id="GO:0003677">
    <property type="term" value="F:DNA binding"/>
    <property type="evidence" value="ECO:0007669"/>
    <property type="project" value="InterPro"/>
</dbReference>